<keyword evidence="1" id="KW-0547">Nucleotide-binding</keyword>
<evidence type="ECO:0000256" key="6">
    <source>
        <dbReference type="SAM" id="MobiDB-lite"/>
    </source>
</evidence>
<gene>
    <name evidence="8" type="ORF">HH215_17390</name>
</gene>
<keyword evidence="9" id="KW-1185">Reference proteome</keyword>
<dbReference type="AlphaFoldDB" id="A0A7Z2ZLY7"/>
<feature type="compositionally biased region" description="Low complexity" evidence="6">
    <location>
        <begin position="13"/>
        <end position="22"/>
    </location>
</feature>
<evidence type="ECO:0000256" key="3">
    <source>
        <dbReference type="ARBA" id="ARBA00023186"/>
    </source>
</evidence>
<accession>A0A7Z2ZLY7</accession>
<comment type="similarity">
    <text evidence="4">Belongs to the SIMIBI class G3E GTPase family. ZNG1 subfamily.</text>
</comment>
<evidence type="ECO:0000256" key="1">
    <source>
        <dbReference type="ARBA" id="ARBA00022741"/>
    </source>
</evidence>
<sequence>MNKATEPTKATVPNNDPNKPNKLPVTVLSGYLGAGKTTILNHVLNNRQGLKVAVIVNDLGDVNIDAALIKDGGGLSRTDEKLVEMSNGCICCTLREDLLHEVERLACENRFDYILIESTGVGEPIPVAQTFSYIDEEHGIDLTKFCRLDCMVTVVDAYRFWSDFSSGERLMDRKQEIGENDTREVVDLLIDQIEFCDVLILNKCDRVGDKELAELETVLRSLQPRAKIIRSEFGRVEASDILNTGLFDFDEASRSAGWMQEMAKEHHVPETEEYGISSFVYERIRPFHPERLMRWMSEWPAEVVRAKGIIWLATRNNMAQNFSQAGPSIQFGPAGYWVASLPQHEMEDIVREDPDISKYWDPVYGDRVNKIVFIGLEMDRQGLVAELDDCLLTDEEIGMEWSAFPDDFPNQSSVPFEEQLQS</sequence>
<dbReference type="InterPro" id="IPR003495">
    <property type="entry name" value="CobW/HypB/UreG_nucleotide-bd"/>
</dbReference>
<feature type="domain" description="CobW C-terminal" evidence="7">
    <location>
        <begin position="276"/>
        <end position="391"/>
    </location>
</feature>
<reference evidence="8 9" key="1">
    <citation type="submission" date="2020-04" db="EMBL/GenBank/DDBJ databases">
        <title>Genome sequencing of novel species.</title>
        <authorList>
            <person name="Heo J."/>
            <person name="Kim S.-J."/>
            <person name="Kim J.-S."/>
            <person name="Hong S.-B."/>
            <person name="Kwon S.-W."/>
        </authorList>
    </citation>
    <scope>NUCLEOTIDE SEQUENCE [LARGE SCALE GENOMIC DNA]</scope>
    <source>
        <strain evidence="8 9">MFER-1</strain>
    </source>
</reference>
<dbReference type="InterPro" id="IPR051927">
    <property type="entry name" value="Zn_Chap_cDPG_Synth"/>
</dbReference>
<evidence type="ECO:0000313" key="9">
    <source>
        <dbReference type="Proteomes" id="UP000502248"/>
    </source>
</evidence>
<feature type="region of interest" description="Disordered" evidence="6">
    <location>
        <begin position="1"/>
        <end position="22"/>
    </location>
</feature>
<dbReference type="CDD" id="cd03112">
    <property type="entry name" value="CobW-like"/>
    <property type="match status" value="1"/>
</dbReference>
<protein>
    <submittedName>
        <fullName evidence="8">GTP-binding protein</fullName>
    </submittedName>
</protein>
<dbReference type="PANTHER" id="PTHR43603">
    <property type="entry name" value="COBW DOMAIN-CONTAINING PROTEIN DDB_G0274527"/>
    <property type="match status" value="1"/>
</dbReference>
<dbReference type="Gene3D" id="3.30.1220.10">
    <property type="entry name" value="CobW-like, C-terminal domain"/>
    <property type="match status" value="1"/>
</dbReference>
<evidence type="ECO:0000256" key="4">
    <source>
        <dbReference type="ARBA" id="ARBA00034320"/>
    </source>
</evidence>
<evidence type="ECO:0000256" key="5">
    <source>
        <dbReference type="ARBA" id="ARBA00049117"/>
    </source>
</evidence>
<dbReference type="Pfam" id="PF02492">
    <property type="entry name" value="cobW"/>
    <property type="match status" value="1"/>
</dbReference>
<dbReference type="Gene3D" id="3.40.50.300">
    <property type="entry name" value="P-loop containing nucleotide triphosphate hydrolases"/>
    <property type="match status" value="1"/>
</dbReference>
<dbReference type="KEGG" id="cheb:HH215_17390"/>
<dbReference type="SMART" id="SM00833">
    <property type="entry name" value="CobW_C"/>
    <property type="match status" value="1"/>
</dbReference>
<dbReference type="InterPro" id="IPR011629">
    <property type="entry name" value="CobW-like_C"/>
</dbReference>
<evidence type="ECO:0000256" key="2">
    <source>
        <dbReference type="ARBA" id="ARBA00022801"/>
    </source>
</evidence>
<keyword evidence="3" id="KW-0143">Chaperone</keyword>
<proteinExistence type="inferred from homology"/>
<keyword evidence="2" id="KW-0378">Hydrolase</keyword>
<dbReference type="RefSeq" id="WP_169281066.1">
    <property type="nucleotide sequence ID" value="NZ_CP051680.1"/>
</dbReference>
<dbReference type="GO" id="GO:0016787">
    <property type="term" value="F:hydrolase activity"/>
    <property type="evidence" value="ECO:0007669"/>
    <property type="project" value="UniProtKB-KW"/>
</dbReference>
<dbReference type="GO" id="GO:0000166">
    <property type="term" value="F:nucleotide binding"/>
    <property type="evidence" value="ECO:0007669"/>
    <property type="project" value="UniProtKB-KW"/>
</dbReference>
<dbReference type="EMBL" id="CP051680">
    <property type="protein sequence ID" value="QJD84786.1"/>
    <property type="molecule type" value="Genomic_DNA"/>
</dbReference>
<dbReference type="Proteomes" id="UP000502248">
    <property type="component" value="Chromosome"/>
</dbReference>
<dbReference type="InterPro" id="IPR027417">
    <property type="entry name" value="P-loop_NTPase"/>
</dbReference>
<dbReference type="InterPro" id="IPR036627">
    <property type="entry name" value="CobW-likC_sf"/>
</dbReference>
<evidence type="ECO:0000313" key="8">
    <source>
        <dbReference type="EMBL" id="QJD84786.1"/>
    </source>
</evidence>
<organism evidence="8 9">
    <name type="scientific">Cohnella herbarum</name>
    <dbReference type="NCBI Taxonomy" id="2728023"/>
    <lineage>
        <taxon>Bacteria</taxon>
        <taxon>Bacillati</taxon>
        <taxon>Bacillota</taxon>
        <taxon>Bacilli</taxon>
        <taxon>Bacillales</taxon>
        <taxon>Paenibacillaceae</taxon>
        <taxon>Cohnella</taxon>
    </lineage>
</organism>
<dbReference type="SUPFAM" id="SSF52540">
    <property type="entry name" value="P-loop containing nucleoside triphosphate hydrolases"/>
    <property type="match status" value="1"/>
</dbReference>
<dbReference type="Pfam" id="PF07683">
    <property type="entry name" value="CobW_C"/>
    <property type="match status" value="1"/>
</dbReference>
<comment type="catalytic activity">
    <reaction evidence="5">
        <text>GTP + H2O = GDP + phosphate + H(+)</text>
        <dbReference type="Rhea" id="RHEA:19669"/>
        <dbReference type="ChEBI" id="CHEBI:15377"/>
        <dbReference type="ChEBI" id="CHEBI:15378"/>
        <dbReference type="ChEBI" id="CHEBI:37565"/>
        <dbReference type="ChEBI" id="CHEBI:43474"/>
        <dbReference type="ChEBI" id="CHEBI:58189"/>
    </reaction>
    <physiologicalReaction direction="left-to-right" evidence="5">
        <dbReference type="Rhea" id="RHEA:19670"/>
    </physiologicalReaction>
</comment>
<dbReference type="PANTHER" id="PTHR43603:SF3">
    <property type="entry name" value="ZINC CHAPERONE YCIC"/>
    <property type="match status" value="1"/>
</dbReference>
<evidence type="ECO:0000259" key="7">
    <source>
        <dbReference type="SMART" id="SM00833"/>
    </source>
</evidence>
<name>A0A7Z2ZLY7_9BACL</name>